<reference evidence="1" key="1">
    <citation type="journal article" date="2023" name="Insect Mol. Biol.">
        <title>Genome sequencing provides insights into the evolution of gene families encoding plant cell wall-degrading enzymes in longhorned beetles.</title>
        <authorList>
            <person name="Shin N.R."/>
            <person name="Okamura Y."/>
            <person name="Kirsch R."/>
            <person name="Pauchet Y."/>
        </authorList>
    </citation>
    <scope>NUCLEOTIDE SEQUENCE</scope>
    <source>
        <strain evidence="1">RBIC_L_NR</strain>
    </source>
</reference>
<comment type="caution">
    <text evidence="1">The sequence shown here is derived from an EMBL/GenBank/DDBJ whole genome shotgun (WGS) entry which is preliminary data.</text>
</comment>
<dbReference type="AlphaFoldDB" id="A0AAV8WZM9"/>
<evidence type="ECO:0000313" key="2">
    <source>
        <dbReference type="Proteomes" id="UP001162156"/>
    </source>
</evidence>
<dbReference type="Proteomes" id="UP001162156">
    <property type="component" value="Unassembled WGS sequence"/>
</dbReference>
<accession>A0AAV8WZM9</accession>
<organism evidence="1 2">
    <name type="scientific">Rhamnusium bicolor</name>
    <dbReference type="NCBI Taxonomy" id="1586634"/>
    <lineage>
        <taxon>Eukaryota</taxon>
        <taxon>Metazoa</taxon>
        <taxon>Ecdysozoa</taxon>
        <taxon>Arthropoda</taxon>
        <taxon>Hexapoda</taxon>
        <taxon>Insecta</taxon>
        <taxon>Pterygota</taxon>
        <taxon>Neoptera</taxon>
        <taxon>Endopterygota</taxon>
        <taxon>Coleoptera</taxon>
        <taxon>Polyphaga</taxon>
        <taxon>Cucujiformia</taxon>
        <taxon>Chrysomeloidea</taxon>
        <taxon>Cerambycidae</taxon>
        <taxon>Lepturinae</taxon>
        <taxon>Rhagiini</taxon>
        <taxon>Rhamnusium</taxon>
    </lineage>
</organism>
<name>A0AAV8WZM9_9CUCU</name>
<proteinExistence type="predicted"/>
<evidence type="ECO:0000313" key="1">
    <source>
        <dbReference type="EMBL" id="KAJ8932169.1"/>
    </source>
</evidence>
<keyword evidence="2" id="KW-1185">Reference proteome</keyword>
<protein>
    <submittedName>
        <fullName evidence="1">Uncharacterized protein</fullName>
    </submittedName>
</protein>
<sequence>MKNVVELRPRAEEFIEKVVDNYTNEEFRHNFRMNRITFNDVLTLIADKMSTQDIDVGHHKISVKVELLIIWYFATPDIG</sequence>
<dbReference type="EMBL" id="JANEYF010004120">
    <property type="protein sequence ID" value="KAJ8932169.1"/>
    <property type="molecule type" value="Genomic_DNA"/>
</dbReference>
<gene>
    <name evidence="1" type="ORF">NQ314_014881</name>
</gene>